<feature type="compositionally biased region" description="Polar residues" evidence="1">
    <location>
        <begin position="53"/>
        <end position="77"/>
    </location>
</feature>
<feature type="region of interest" description="Disordered" evidence="1">
    <location>
        <begin position="216"/>
        <end position="354"/>
    </location>
</feature>
<evidence type="ECO:0000313" key="3">
    <source>
        <dbReference type="Proteomes" id="UP001209570"/>
    </source>
</evidence>
<dbReference type="InterPro" id="IPR051425">
    <property type="entry name" value="Formin_Homology"/>
</dbReference>
<accession>A0AAD5LLZ9</accession>
<dbReference type="PANTHER" id="PTHR45725">
    <property type="entry name" value="FORMIN HOMOLOGY 2 FAMILY MEMBER"/>
    <property type="match status" value="1"/>
</dbReference>
<proteinExistence type="predicted"/>
<reference evidence="2" key="1">
    <citation type="submission" date="2021-12" db="EMBL/GenBank/DDBJ databases">
        <title>Prjna785345.</title>
        <authorList>
            <person name="Rujirawat T."/>
            <person name="Krajaejun T."/>
        </authorList>
    </citation>
    <scope>NUCLEOTIDE SEQUENCE</scope>
    <source>
        <strain evidence="2">Pi057C3</strain>
    </source>
</reference>
<dbReference type="EMBL" id="JAKCXM010000038">
    <property type="protein sequence ID" value="KAJ0405967.1"/>
    <property type="molecule type" value="Genomic_DNA"/>
</dbReference>
<sequence>MGDHAGRRRPPNAGARSPPHYAASPSHQAQLKQQQQQQQQVVGYGAAAGRFPNASNNPTMATNSSNSFRGAPMTNTPRGGASTAKLGIKSGMTVEDLKRLTQQRIQQQQQQQTTTTAAAGAATGSAADAGAAAPAQQRPVTPTLNMAAVNTAASGAAASSATATPTATATVPKAGMSVQELKQLTSLRLASQSVPLHQSEITGLVSKAVLSNAAKSHYRESLRGGPLTPTTTTKPQHQQPQPQQQQQRVSMTRTANGAAIPGDGALGGRHSLPSRPMGVPPMDRHNSPEFAPQQHAQLSHQQQHALQQQQQRPYHRYSYSGPEDLGSLDATNGYSNSSQDTDTQTRPSLDLDDDVKYGYDDAFKSLQFPDDAFPPPPPLDSFVATSLPSWSPPPARAKKLDTVAPPPVPMAFYAPQPAADAADQNAIIAPPPGLSRRPSMTVPWQVAEAVLNTPQTTSGRKTLLSPKAGLKSPAAEAAAELGALALGRQRSTNAGLPLSTSPPTSSGRRGSFGNAAEFFKFRRRSKSRLELARDLATYAQESSGTSASGYGTMSTLLMPGIDERHDNMSVVAHAADSSDDDDDDDDATTAYVRDPDELFNDSGSVSAGGGGGSFISFYDATRARADSLDGLSQLSIPPPPPPPLTDDDDDDASTTSSSKGLPMMSPNGVRLRKVAELARRGSLSSEDKTRVKDEIIQSSLGLGASHAARILTSAGPKPGLGVPAPAPAPSPAGSSSAVDRPPVSPSVVAMPAPPPGFSRLSSGAGSTPREAKALGIVRSTSTGVASRSPPKPSPLMPTQQRKTVAAESSSLEERLAAAAQRVADCVSKGDMVGFQTAMDELDVLRTEASARLGGAMRG</sequence>
<evidence type="ECO:0000313" key="2">
    <source>
        <dbReference type="EMBL" id="KAJ0405967.1"/>
    </source>
</evidence>
<feature type="region of interest" description="Disordered" evidence="1">
    <location>
        <begin position="492"/>
        <end position="512"/>
    </location>
</feature>
<dbReference type="AlphaFoldDB" id="A0AAD5LLZ9"/>
<feature type="compositionally biased region" description="Polar residues" evidence="1">
    <location>
        <begin position="329"/>
        <end position="347"/>
    </location>
</feature>
<comment type="caution">
    <text evidence="2">The sequence shown here is derived from an EMBL/GenBank/DDBJ whole genome shotgun (WGS) entry which is preliminary data.</text>
</comment>
<feature type="compositionally biased region" description="Low complexity" evidence="1">
    <location>
        <begin position="226"/>
        <end position="247"/>
    </location>
</feature>
<feature type="compositionally biased region" description="Low complexity" evidence="1">
    <location>
        <begin position="714"/>
        <end position="723"/>
    </location>
</feature>
<feature type="compositionally biased region" description="Low complexity" evidence="1">
    <location>
        <begin position="102"/>
        <end position="122"/>
    </location>
</feature>
<feature type="compositionally biased region" description="Low complexity" evidence="1">
    <location>
        <begin position="292"/>
        <end position="318"/>
    </location>
</feature>
<protein>
    <submittedName>
        <fullName evidence="2">Uncharacterized protein</fullName>
    </submittedName>
</protein>
<evidence type="ECO:0000256" key="1">
    <source>
        <dbReference type="SAM" id="MobiDB-lite"/>
    </source>
</evidence>
<feature type="region of interest" description="Disordered" evidence="1">
    <location>
        <begin position="101"/>
        <end position="122"/>
    </location>
</feature>
<feature type="region of interest" description="Disordered" evidence="1">
    <location>
        <begin position="630"/>
        <end position="672"/>
    </location>
</feature>
<feature type="compositionally biased region" description="Low complexity" evidence="1">
    <location>
        <begin position="495"/>
        <end position="512"/>
    </location>
</feature>
<keyword evidence="3" id="KW-1185">Reference proteome</keyword>
<feature type="region of interest" description="Disordered" evidence="1">
    <location>
        <begin position="1"/>
        <end position="87"/>
    </location>
</feature>
<feature type="compositionally biased region" description="Basic residues" evidence="1">
    <location>
        <begin position="1"/>
        <end position="10"/>
    </location>
</feature>
<name>A0AAD5LLZ9_PYTIN</name>
<organism evidence="2 3">
    <name type="scientific">Pythium insidiosum</name>
    <name type="common">Pythiosis disease agent</name>
    <dbReference type="NCBI Taxonomy" id="114742"/>
    <lineage>
        <taxon>Eukaryota</taxon>
        <taxon>Sar</taxon>
        <taxon>Stramenopiles</taxon>
        <taxon>Oomycota</taxon>
        <taxon>Peronosporomycetes</taxon>
        <taxon>Pythiales</taxon>
        <taxon>Pythiaceae</taxon>
        <taxon>Pythium</taxon>
    </lineage>
</organism>
<feature type="compositionally biased region" description="Low complexity" evidence="1">
    <location>
        <begin position="28"/>
        <end position="40"/>
    </location>
</feature>
<feature type="compositionally biased region" description="Acidic residues" evidence="1">
    <location>
        <begin position="577"/>
        <end position="587"/>
    </location>
</feature>
<gene>
    <name evidence="2" type="ORF">P43SY_005533</name>
</gene>
<feature type="region of interest" description="Disordered" evidence="1">
    <location>
        <begin position="573"/>
        <end position="605"/>
    </location>
</feature>
<feature type="region of interest" description="Disordered" evidence="1">
    <location>
        <begin position="713"/>
        <end position="806"/>
    </location>
</feature>
<dbReference type="PANTHER" id="PTHR45725:SF1">
    <property type="entry name" value="DISHEVELLED ASSOCIATED ACTIVATOR OF MORPHOGENESIS, ISOFORM D"/>
    <property type="match status" value="1"/>
</dbReference>
<dbReference type="Proteomes" id="UP001209570">
    <property type="component" value="Unassembled WGS sequence"/>
</dbReference>